<reference evidence="3" key="1">
    <citation type="journal article" date="2016" name="Genome Announc.">
        <title>Genome sequence of Ustilaginoidea virens IPU010, a rice pathogenic fungus causing false smut.</title>
        <authorList>
            <person name="Kumagai T."/>
            <person name="Ishii T."/>
            <person name="Terai G."/>
            <person name="Umemura M."/>
            <person name="Machida M."/>
            <person name="Asai K."/>
        </authorList>
    </citation>
    <scope>NUCLEOTIDE SEQUENCE [LARGE SCALE GENOMIC DNA]</scope>
    <source>
        <strain evidence="3">IPU010</strain>
    </source>
</reference>
<proteinExistence type="predicted"/>
<keyword evidence="1" id="KW-0732">Signal</keyword>
<dbReference type="AlphaFoldDB" id="A0A1B5L624"/>
<sequence>MLSSPAAKLCAVLLAGLAGLADAVTGSASDNAAVSVPVPVPVHVPVHQDTASPEAQIFANLTFEEFQLKVDELRQGKVKKRLPHGGELLNSAVANDLLEALHHICGMHMLEPIGWHALESRCLRQESTGGSLLKTRRRSIACGKPQDSRLQRHDIISTCPRGQICEEFLAFNWRREGSTFTYCGFEVPVDHRKSDGTRAKFTGEWHIGQNPLNNIYINEEGQGHVSFDFSGHDSSGSRVRRVENANSWACMGCSPGVLKITHFDSPTFAVGFVEAAL</sequence>
<feature type="signal peptide" evidence="1">
    <location>
        <begin position="1"/>
        <end position="23"/>
    </location>
</feature>
<feature type="chain" id="PRO_5008577709" description="Secreted in xylem 1 protein" evidence="1">
    <location>
        <begin position="24"/>
        <end position="277"/>
    </location>
</feature>
<evidence type="ECO:0000256" key="1">
    <source>
        <dbReference type="SAM" id="SignalP"/>
    </source>
</evidence>
<gene>
    <name evidence="2" type="ORF">UVI_02036270</name>
</gene>
<dbReference type="Proteomes" id="UP000054053">
    <property type="component" value="Unassembled WGS sequence"/>
</dbReference>
<accession>A0A1B5L624</accession>
<name>A0A1B5L624_USTVR</name>
<protein>
    <recommendedName>
        <fullName evidence="4">Secreted in xylem 1 protein</fullName>
    </recommendedName>
</protein>
<evidence type="ECO:0008006" key="4">
    <source>
        <dbReference type="Google" id="ProtNLM"/>
    </source>
</evidence>
<organism evidence="2 3">
    <name type="scientific">Ustilaginoidea virens</name>
    <name type="common">Rice false smut fungus</name>
    <name type="synonym">Villosiclava virens</name>
    <dbReference type="NCBI Taxonomy" id="1159556"/>
    <lineage>
        <taxon>Eukaryota</taxon>
        <taxon>Fungi</taxon>
        <taxon>Dikarya</taxon>
        <taxon>Ascomycota</taxon>
        <taxon>Pezizomycotina</taxon>
        <taxon>Sordariomycetes</taxon>
        <taxon>Hypocreomycetidae</taxon>
        <taxon>Hypocreales</taxon>
        <taxon>Clavicipitaceae</taxon>
        <taxon>Ustilaginoidea</taxon>
    </lineage>
</organism>
<evidence type="ECO:0000313" key="2">
    <source>
        <dbReference type="EMBL" id="GAO19022.1"/>
    </source>
</evidence>
<dbReference type="EMBL" id="BBTG02000019">
    <property type="protein sequence ID" value="GAO19022.1"/>
    <property type="molecule type" value="Genomic_DNA"/>
</dbReference>
<comment type="caution">
    <text evidence="2">The sequence shown here is derived from an EMBL/GenBank/DDBJ whole genome shotgun (WGS) entry which is preliminary data.</text>
</comment>
<evidence type="ECO:0000313" key="3">
    <source>
        <dbReference type="Proteomes" id="UP000054053"/>
    </source>
</evidence>